<dbReference type="Pfam" id="PF00628">
    <property type="entry name" value="PHD"/>
    <property type="match status" value="1"/>
</dbReference>
<evidence type="ECO:0000313" key="10">
    <source>
        <dbReference type="EMBL" id="MED6132256.1"/>
    </source>
</evidence>
<dbReference type="EMBL" id="JASCZI010060465">
    <property type="protein sequence ID" value="MED6132256.1"/>
    <property type="molecule type" value="Genomic_DNA"/>
</dbReference>
<feature type="compositionally biased region" description="Polar residues" evidence="7">
    <location>
        <begin position="121"/>
        <end position="132"/>
    </location>
</feature>
<dbReference type="Gene3D" id="3.40.630.30">
    <property type="match status" value="1"/>
</dbReference>
<accession>A0ABU6S7Z3</accession>
<dbReference type="Pfam" id="PF22970">
    <property type="entry name" value="DUF7028"/>
    <property type="match status" value="1"/>
</dbReference>
<dbReference type="PROSITE" id="PS51186">
    <property type="entry name" value="GNAT"/>
    <property type="match status" value="1"/>
</dbReference>
<keyword evidence="11" id="KW-1185">Reference proteome</keyword>
<evidence type="ECO:0000259" key="8">
    <source>
        <dbReference type="PROSITE" id="PS50016"/>
    </source>
</evidence>
<comment type="subcellular location">
    <subcellularLocation>
        <location evidence="1">Nucleus</location>
    </subcellularLocation>
</comment>
<dbReference type="PROSITE" id="PS50016">
    <property type="entry name" value="ZF_PHD_2"/>
    <property type="match status" value="1"/>
</dbReference>
<dbReference type="PANTHER" id="PTHR46309">
    <property type="entry name" value="PHD FINGER PROTEIN 12"/>
    <property type="match status" value="1"/>
</dbReference>
<evidence type="ECO:0000256" key="3">
    <source>
        <dbReference type="ARBA" id="ARBA00022771"/>
    </source>
</evidence>
<reference evidence="10 11" key="1">
    <citation type="journal article" date="2023" name="Plants (Basel)">
        <title>Bridging the Gap: Combining Genomics and Transcriptomics Approaches to Understand Stylosanthes scabra, an Orphan Legume from the Brazilian Caatinga.</title>
        <authorList>
            <person name="Ferreira-Neto J.R.C."/>
            <person name="da Silva M.D."/>
            <person name="Binneck E."/>
            <person name="de Melo N.F."/>
            <person name="da Silva R.H."/>
            <person name="de Melo A.L.T.M."/>
            <person name="Pandolfi V."/>
            <person name="Bustamante F.O."/>
            <person name="Brasileiro-Vidal A.C."/>
            <person name="Benko-Iseppon A.M."/>
        </authorList>
    </citation>
    <scope>NUCLEOTIDE SEQUENCE [LARGE SCALE GENOMIC DNA]</scope>
    <source>
        <tissue evidence="10">Leaves</tissue>
    </source>
</reference>
<dbReference type="InterPro" id="IPR054292">
    <property type="entry name" value="DUF7028"/>
</dbReference>
<sequence>MSLSGKPYPEINIEGEHCPEAVVEWYQCSASTDQRRDHELSLKAKKHLISLGWIFSYCDKKTRWELRYKSPLGKTYISLRTACKACIDHNNLLPLLLQSSSTSNSSSQESQPQSRAAAFFSSIQEPPNSKKGTGSRPRKRKNPRDEEDSGDDDDDEDWILSPNRVSGFVSPPSRPRVVAGGGRRRDFGENVNASRKEMRARSSCGNSDVPSFRNPRTILSWLIDNNVVAMDAWVYCRGGKDNSLVKRGKLNRSGIVCHCCDSLFTLTQFEAHAGCNKHHPSATIFLEEDRRCLMDCQRQALMMINAKQGNGSHNNGDEHVKKSPKRENDSICSICLNGGLILLCDHCPSSFHASCIGLDRVPDGDWFCPLCSCRICNRPECRQDYSAGENHLANNVIACDQCHLKFHFGCLASRGFTSLEMERDSNGNWFCSEACEDIFCKLHDMLEKPIVVGHGNLTWTLLKSIMDSTNNNDDNGGISEMESKLNVALGVIHECFEPIVDTLHGKDIAADVMFSREYWLQRLNFKGFYTVILERNDEVISVANTRIYGQKVAEVPLIATRERFRKRGMCRALMKQLEKLLVELGVERLVLPASPHVIETWTNSFGFAKMTESEQYECLRYALVNFPDTTLCHKSLKQPLMLLGA</sequence>
<protein>
    <submittedName>
        <fullName evidence="10">Uncharacterized protein</fullName>
    </submittedName>
</protein>
<keyword evidence="3 6" id="KW-0863">Zinc-finger</keyword>
<feature type="compositionally biased region" description="Basic and acidic residues" evidence="7">
    <location>
        <begin position="183"/>
        <end position="200"/>
    </location>
</feature>
<evidence type="ECO:0000259" key="9">
    <source>
        <dbReference type="PROSITE" id="PS51186"/>
    </source>
</evidence>
<feature type="region of interest" description="Disordered" evidence="7">
    <location>
        <begin position="100"/>
        <end position="207"/>
    </location>
</feature>
<feature type="compositionally biased region" description="Acidic residues" evidence="7">
    <location>
        <begin position="145"/>
        <end position="158"/>
    </location>
</feature>
<dbReference type="InterPro" id="IPR001965">
    <property type="entry name" value="Znf_PHD"/>
</dbReference>
<feature type="compositionally biased region" description="Low complexity" evidence="7">
    <location>
        <begin position="100"/>
        <end position="114"/>
    </location>
</feature>
<keyword evidence="2" id="KW-0479">Metal-binding</keyword>
<dbReference type="InterPro" id="IPR056511">
    <property type="entry name" value="IDM1_C"/>
</dbReference>
<evidence type="ECO:0000256" key="4">
    <source>
        <dbReference type="ARBA" id="ARBA00022833"/>
    </source>
</evidence>
<proteinExistence type="predicted"/>
<dbReference type="PANTHER" id="PTHR46309:SF15">
    <property type="entry name" value="PHD-FINGER PROTEIN"/>
    <property type="match status" value="1"/>
</dbReference>
<evidence type="ECO:0000313" key="11">
    <source>
        <dbReference type="Proteomes" id="UP001341840"/>
    </source>
</evidence>
<dbReference type="InterPro" id="IPR042163">
    <property type="entry name" value="PHF12"/>
</dbReference>
<dbReference type="Pfam" id="PF16135">
    <property type="entry name" value="TDBD"/>
    <property type="match status" value="1"/>
</dbReference>
<dbReference type="InterPro" id="IPR000182">
    <property type="entry name" value="GNAT_dom"/>
</dbReference>
<evidence type="ECO:0000256" key="5">
    <source>
        <dbReference type="ARBA" id="ARBA00023242"/>
    </source>
</evidence>
<organism evidence="10 11">
    <name type="scientific">Stylosanthes scabra</name>
    <dbReference type="NCBI Taxonomy" id="79078"/>
    <lineage>
        <taxon>Eukaryota</taxon>
        <taxon>Viridiplantae</taxon>
        <taxon>Streptophyta</taxon>
        <taxon>Embryophyta</taxon>
        <taxon>Tracheophyta</taxon>
        <taxon>Spermatophyta</taxon>
        <taxon>Magnoliopsida</taxon>
        <taxon>eudicotyledons</taxon>
        <taxon>Gunneridae</taxon>
        <taxon>Pentapetalae</taxon>
        <taxon>rosids</taxon>
        <taxon>fabids</taxon>
        <taxon>Fabales</taxon>
        <taxon>Fabaceae</taxon>
        <taxon>Papilionoideae</taxon>
        <taxon>50 kb inversion clade</taxon>
        <taxon>dalbergioids sensu lato</taxon>
        <taxon>Dalbergieae</taxon>
        <taxon>Pterocarpus clade</taxon>
        <taxon>Stylosanthes</taxon>
    </lineage>
</organism>
<keyword evidence="4" id="KW-0862">Zinc</keyword>
<dbReference type="Proteomes" id="UP001341840">
    <property type="component" value="Unassembled WGS sequence"/>
</dbReference>
<evidence type="ECO:0000256" key="2">
    <source>
        <dbReference type="ARBA" id="ARBA00022723"/>
    </source>
</evidence>
<name>A0ABU6S7Z3_9FABA</name>
<keyword evidence="5" id="KW-0539">Nucleus</keyword>
<dbReference type="SUPFAM" id="SSF57903">
    <property type="entry name" value="FYVE/PHD zinc finger"/>
    <property type="match status" value="2"/>
</dbReference>
<feature type="domain" description="PHD-type" evidence="8">
    <location>
        <begin position="329"/>
        <end position="374"/>
    </location>
</feature>
<dbReference type="SMART" id="SM00249">
    <property type="entry name" value="PHD"/>
    <property type="match status" value="2"/>
</dbReference>
<dbReference type="InterPro" id="IPR019787">
    <property type="entry name" value="Znf_PHD-finger"/>
</dbReference>
<evidence type="ECO:0000256" key="6">
    <source>
        <dbReference type="PROSITE-ProRule" id="PRU00146"/>
    </source>
</evidence>
<gene>
    <name evidence="10" type="ORF">PIB30_017329</name>
</gene>
<dbReference type="Pfam" id="PF23209">
    <property type="entry name" value="IDM1_C"/>
    <property type="match status" value="1"/>
</dbReference>
<dbReference type="InterPro" id="IPR032308">
    <property type="entry name" value="TDBD"/>
</dbReference>
<evidence type="ECO:0000256" key="7">
    <source>
        <dbReference type="SAM" id="MobiDB-lite"/>
    </source>
</evidence>
<dbReference type="SUPFAM" id="SSF55729">
    <property type="entry name" value="Acyl-CoA N-acyltransferases (Nat)"/>
    <property type="match status" value="1"/>
</dbReference>
<comment type="caution">
    <text evidence="10">The sequence shown here is derived from an EMBL/GenBank/DDBJ whole genome shotgun (WGS) entry which is preliminary data.</text>
</comment>
<dbReference type="InterPro" id="IPR013083">
    <property type="entry name" value="Znf_RING/FYVE/PHD"/>
</dbReference>
<dbReference type="Gene3D" id="3.30.40.10">
    <property type="entry name" value="Zinc/RING finger domain, C3HC4 (zinc finger)"/>
    <property type="match status" value="2"/>
</dbReference>
<dbReference type="InterPro" id="IPR016181">
    <property type="entry name" value="Acyl_CoA_acyltransferase"/>
</dbReference>
<evidence type="ECO:0000256" key="1">
    <source>
        <dbReference type="ARBA" id="ARBA00004123"/>
    </source>
</evidence>
<feature type="domain" description="N-acetyltransferase" evidence="9">
    <location>
        <begin position="491"/>
        <end position="624"/>
    </location>
</feature>
<dbReference type="InterPro" id="IPR011011">
    <property type="entry name" value="Znf_FYVE_PHD"/>
</dbReference>